<dbReference type="RefSeq" id="WP_094547886.1">
    <property type="nucleotide sequence ID" value="NZ_MQWB01000001.1"/>
</dbReference>
<keyword evidence="2" id="KW-0732">Signal</keyword>
<dbReference type="Pfam" id="PF14559">
    <property type="entry name" value="TPR_19"/>
    <property type="match status" value="1"/>
</dbReference>
<evidence type="ECO:0000313" key="4">
    <source>
        <dbReference type="Proteomes" id="UP000216446"/>
    </source>
</evidence>
<dbReference type="Gene3D" id="1.25.40.10">
    <property type="entry name" value="Tetratricopeptide repeat domain"/>
    <property type="match status" value="5"/>
</dbReference>
<dbReference type="Pfam" id="PF13432">
    <property type="entry name" value="TPR_16"/>
    <property type="match status" value="1"/>
</dbReference>
<dbReference type="InterPro" id="IPR011990">
    <property type="entry name" value="TPR-like_helical_dom_sf"/>
</dbReference>
<name>A0A259TZ34_9BACT</name>
<dbReference type="AlphaFoldDB" id="A0A259TZ34"/>
<feature type="region of interest" description="Disordered" evidence="1">
    <location>
        <begin position="19"/>
        <end position="43"/>
    </location>
</feature>
<comment type="caution">
    <text evidence="3">The sequence shown here is derived from an EMBL/GenBank/DDBJ whole genome shotgun (WGS) entry which is preliminary data.</text>
</comment>
<dbReference type="OrthoDB" id="9763354at2"/>
<dbReference type="SUPFAM" id="SSF48452">
    <property type="entry name" value="TPR-like"/>
    <property type="match status" value="2"/>
</dbReference>
<evidence type="ECO:0000256" key="1">
    <source>
        <dbReference type="SAM" id="MobiDB-lite"/>
    </source>
</evidence>
<feature type="compositionally biased region" description="Pro residues" evidence="1">
    <location>
        <begin position="20"/>
        <end position="29"/>
    </location>
</feature>
<dbReference type="Pfam" id="PF13174">
    <property type="entry name" value="TPR_6"/>
    <property type="match status" value="1"/>
</dbReference>
<evidence type="ECO:0000313" key="3">
    <source>
        <dbReference type="EMBL" id="OZC03019.1"/>
    </source>
</evidence>
<dbReference type="Proteomes" id="UP000216446">
    <property type="component" value="Unassembled WGS sequence"/>
</dbReference>
<dbReference type="InParanoid" id="A0A259TZ34"/>
<organism evidence="3 4">
    <name type="scientific">Rubricoccus marinus</name>
    <dbReference type="NCBI Taxonomy" id="716817"/>
    <lineage>
        <taxon>Bacteria</taxon>
        <taxon>Pseudomonadati</taxon>
        <taxon>Rhodothermota</taxon>
        <taxon>Rhodothermia</taxon>
        <taxon>Rhodothermales</taxon>
        <taxon>Rubricoccaceae</taxon>
        <taxon>Rubricoccus</taxon>
    </lineage>
</organism>
<protein>
    <submittedName>
        <fullName evidence="3">Uncharacterized protein</fullName>
    </submittedName>
</protein>
<sequence length="636" mass="68841">MRALVLLLLLLPLASAAQTPAPPLPPEPAMTPQIGDKPIRTPRAERLPDLRQRLDLARRRQEAGQIDEAIALLEDLYAANPGTSAIWTLLLDAYREGRRFDDALALIERREADGLRSPGLLAQKGGVLYAAGRPDDAMATWDAAVALAPEAEQSYRLVSNAISQERLYAEAAQVLQQGAERLGNSLLFRLERAHLFGLGGEYQTAARLYLEVLAEDGTAAQPIQTQLNRLIESAGAAEGFDAAIQEAVASDPFNAAFREMAAWIALAREDYARGLDATRAADRLGAGDGRAVFRFAEAALAAGAYDEADAALDAILERYTNGPLVAPALLYRARLAAARAEASGERPSTGLATPLTDRARDAFEQFVADYPGHPDTPEALRRLADLYLGAYNDPDRAEEALERLLTSTRDQAVLGQARLDLASVALQRGDLFEARDRFGAVEDAMRIGPLAEQARYELAMIDFYEGFLFSALARAEAMDDNTAADVANDAVSLRLTLDENAGPDSTNAALRQYGRAALLHRRGLHADALVTLDSLAAEDPSHPLADEVLILRAHALRASGDFSGALASLARIPTEHPRSYFLDRALFASAEIRERDLDDPAGALDAYGRLLDLYPGSLLAPRARERLRALREAART</sequence>
<dbReference type="InterPro" id="IPR019734">
    <property type="entry name" value="TPR_rpt"/>
</dbReference>
<evidence type="ECO:0000256" key="2">
    <source>
        <dbReference type="SAM" id="SignalP"/>
    </source>
</evidence>
<keyword evidence="4" id="KW-1185">Reference proteome</keyword>
<feature type="chain" id="PRO_5012898480" evidence="2">
    <location>
        <begin position="18"/>
        <end position="636"/>
    </location>
</feature>
<gene>
    <name evidence="3" type="ORF">BSZ36_08575</name>
</gene>
<dbReference type="EMBL" id="MQWB01000001">
    <property type="protein sequence ID" value="OZC03019.1"/>
    <property type="molecule type" value="Genomic_DNA"/>
</dbReference>
<feature type="signal peptide" evidence="2">
    <location>
        <begin position="1"/>
        <end position="17"/>
    </location>
</feature>
<accession>A0A259TZ34</accession>
<proteinExistence type="predicted"/>
<reference evidence="3 4" key="1">
    <citation type="submission" date="2016-11" db="EMBL/GenBank/DDBJ databases">
        <title>Study of marine rhodopsin-containing bacteria.</title>
        <authorList>
            <person name="Yoshizawa S."/>
            <person name="Kumagai Y."/>
            <person name="Kogure K."/>
        </authorList>
    </citation>
    <scope>NUCLEOTIDE SEQUENCE [LARGE SCALE GENOMIC DNA]</scope>
    <source>
        <strain evidence="3 4">SG-29</strain>
    </source>
</reference>